<dbReference type="GeneID" id="100651120"/>
<evidence type="ECO:0000259" key="14">
    <source>
        <dbReference type="Pfam" id="PF00501"/>
    </source>
</evidence>
<evidence type="ECO:0000313" key="18">
    <source>
        <dbReference type="RefSeq" id="XP_003394433.2"/>
    </source>
</evidence>
<evidence type="ECO:0000256" key="12">
    <source>
        <dbReference type="ARBA" id="ARBA00023262"/>
    </source>
</evidence>
<dbReference type="Gene3D" id="2.30.38.10">
    <property type="entry name" value="Luciferase, Domain 3"/>
    <property type="match status" value="1"/>
</dbReference>
<dbReference type="InterPro" id="IPR020845">
    <property type="entry name" value="AMP-binding_CS"/>
</dbReference>
<reference evidence="17 18" key="1">
    <citation type="submission" date="2025-04" db="UniProtKB">
        <authorList>
            <consortium name="RefSeq"/>
        </authorList>
    </citation>
    <scope>IDENTIFICATION</scope>
</reference>
<dbReference type="InterPro" id="IPR025110">
    <property type="entry name" value="AMP-bd_C"/>
</dbReference>
<dbReference type="PROSITE" id="PS00455">
    <property type="entry name" value="AMP_BINDING"/>
    <property type="match status" value="1"/>
</dbReference>
<evidence type="ECO:0000256" key="2">
    <source>
        <dbReference type="ARBA" id="ARBA00004275"/>
    </source>
</evidence>
<comment type="cofactor">
    <cofactor evidence="1">
        <name>Mg(2+)</name>
        <dbReference type="ChEBI" id="CHEBI:18420"/>
    </cofactor>
</comment>
<organism evidence="16 19">
    <name type="scientific">Bombus terrestris</name>
    <name type="common">Buff-tailed bumblebee</name>
    <name type="synonym">Apis terrestris</name>
    <dbReference type="NCBI Taxonomy" id="30195"/>
    <lineage>
        <taxon>Eukaryota</taxon>
        <taxon>Metazoa</taxon>
        <taxon>Ecdysozoa</taxon>
        <taxon>Arthropoda</taxon>
        <taxon>Hexapoda</taxon>
        <taxon>Insecta</taxon>
        <taxon>Pterygota</taxon>
        <taxon>Neoptera</taxon>
        <taxon>Endopterygota</taxon>
        <taxon>Hymenoptera</taxon>
        <taxon>Apocrita</taxon>
        <taxon>Aculeata</taxon>
        <taxon>Apoidea</taxon>
        <taxon>Anthophila</taxon>
        <taxon>Apidae</taxon>
        <taxon>Bombus</taxon>
        <taxon>Bombus</taxon>
    </lineage>
</organism>
<dbReference type="OrthoDB" id="10253869at2759"/>
<dbReference type="RefSeq" id="XP_003394432.2">
    <property type="nucleotide sequence ID" value="XM_003394384.4"/>
</dbReference>
<dbReference type="AlphaFoldDB" id="A0A9B2JSH8"/>
<dbReference type="GO" id="GO:0008218">
    <property type="term" value="P:bioluminescence"/>
    <property type="evidence" value="ECO:0007669"/>
    <property type="project" value="UniProtKB-KW"/>
</dbReference>
<dbReference type="PANTHER" id="PTHR24096:SF423">
    <property type="entry name" value="GM05240P"/>
    <property type="match status" value="1"/>
</dbReference>
<dbReference type="InterPro" id="IPR045851">
    <property type="entry name" value="AMP-bd_C_sf"/>
</dbReference>
<evidence type="ECO:0000313" key="17">
    <source>
        <dbReference type="RefSeq" id="XP_003394432.2"/>
    </source>
</evidence>
<evidence type="ECO:0000256" key="4">
    <source>
        <dbReference type="ARBA" id="ARBA00012532"/>
    </source>
</evidence>
<evidence type="ECO:0000256" key="5">
    <source>
        <dbReference type="ARBA" id="ARBA00019043"/>
    </source>
</evidence>
<evidence type="ECO:0000313" key="20">
    <source>
        <dbReference type="RefSeq" id="XP_020724351.2"/>
    </source>
</evidence>
<accession>A0A9B2JSH8</accession>
<evidence type="ECO:0000256" key="3">
    <source>
        <dbReference type="ARBA" id="ARBA00006432"/>
    </source>
</evidence>
<dbReference type="FunFam" id="3.30.300.30:FF:000007">
    <property type="entry name" value="4-coumarate--CoA ligase 2"/>
    <property type="match status" value="1"/>
</dbReference>
<keyword evidence="9" id="KW-0503">Monooxygenase</keyword>
<comment type="subcellular location">
    <subcellularLocation>
        <location evidence="2">Peroxisome</location>
    </subcellularLocation>
</comment>
<feature type="domain" description="AMP-binding enzyme C-terminal" evidence="15">
    <location>
        <begin position="447"/>
        <end position="523"/>
    </location>
</feature>
<dbReference type="SUPFAM" id="SSF56801">
    <property type="entry name" value="Acetyl-CoA synthetase-like"/>
    <property type="match status" value="1"/>
</dbReference>
<dbReference type="Gene3D" id="3.30.300.30">
    <property type="match status" value="1"/>
</dbReference>
<dbReference type="Gene3D" id="3.40.50.980">
    <property type="match status" value="2"/>
</dbReference>
<keyword evidence="6" id="KW-0547">Nucleotide-binding</keyword>
<dbReference type="KEGG" id="bter:100651120"/>
<keyword evidence="8" id="KW-0560">Oxidoreductase</keyword>
<evidence type="ECO:0000256" key="1">
    <source>
        <dbReference type="ARBA" id="ARBA00001946"/>
    </source>
</evidence>
<evidence type="ECO:0000256" key="9">
    <source>
        <dbReference type="ARBA" id="ARBA00023033"/>
    </source>
</evidence>
<name>A0A9B2JSH8_BOMTE</name>
<comment type="similarity">
    <text evidence="3">Belongs to the ATP-dependent AMP-binding enzyme family.</text>
</comment>
<evidence type="ECO:0000313" key="19">
    <source>
        <dbReference type="RefSeq" id="XP_012176301.2"/>
    </source>
</evidence>
<dbReference type="GO" id="GO:0004497">
    <property type="term" value="F:monooxygenase activity"/>
    <property type="evidence" value="ECO:0007669"/>
    <property type="project" value="UniProtKB-KW"/>
</dbReference>
<dbReference type="InterPro" id="IPR000873">
    <property type="entry name" value="AMP-dep_synth/lig_dom"/>
</dbReference>
<dbReference type="Pfam" id="PF00501">
    <property type="entry name" value="AMP-binding"/>
    <property type="match status" value="1"/>
</dbReference>
<evidence type="ECO:0000256" key="10">
    <source>
        <dbReference type="ARBA" id="ARBA00023140"/>
    </source>
</evidence>
<evidence type="ECO:0000256" key="8">
    <source>
        <dbReference type="ARBA" id="ARBA00023002"/>
    </source>
</evidence>
<keyword evidence="11" id="KW-0455">Luminescence</keyword>
<dbReference type="GO" id="GO:0005524">
    <property type="term" value="F:ATP binding"/>
    <property type="evidence" value="ECO:0007669"/>
    <property type="project" value="UniProtKB-KW"/>
</dbReference>
<keyword evidence="10" id="KW-0576">Peroxisome</keyword>
<dbReference type="EC" id="1.13.12.7" evidence="4"/>
<keyword evidence="6" id="KW-0067">ATP-binding</keyword>
<dbReference type="RefSeq" id="XP_012176301.2">
    <property type="nucleotide sequence ID" value="XM_012320911.3"/>
</dbReference>
<protein>
    <recommendedName>
        <fullName evidence="5">Luciferin 4-monooxygenase</fullName>
        <ecNumber evidence="4">1.13.12.7</ecNumber>
    </recommendedName>
</protein>
<dbReference type="GO" id="GO:0005777">
    <property type="term" value="C:peroxisome"/>
    <property type="evidence" value="ECO:0007669"/>
    <property type="project" value="UniProtKB-SubCell"/>
</dbReference>
<proteinExistence type="inferred from homology"/>
<dbReference type="RefSeq" id="XP_020724351.2">
    <property type="nucleotide sequence ID" value="XM_020868692.2"/>
</dbReference>
<evidence type="ECO:0000256" key="7">
    <source>
        <dbReference type="ARBA" id="ARBA00022842"/>
    </source>
</evidence>
<dbReference type="Pfam" id="PF13193">
    <property type="entry name" value="AMP-binding_C"/>
    <property type="match status" value="1"/>
</dbReference>
<dbReference type="CDD" id="cd05911">
    <property type="entry name" value="Firefly_Luc_like"/>
    <property type="match status" value="1"/>
</dbReference>
<dbReference type="GO" id="GO:0016405">
    <property type="term" value="F:CoA-ligase activity"/>
    <property type="evidence" value="ECO:0007669"/>
    <property type="project" value="TreeGrafter"/>
</dbReference>
<dbReference type="PANTHER" id="PTHR24096">
    <property type="entry name" value="LONG-CHAIN-FATTY-ACID--COA LIGASE"/>
    <property type="match status" value="1"/>
</dbReference>
<evidence type="ECO:0000256" key="13">
    <source>
        <dbReference type="ARBA" id="ARBA00048497"/>
    </source>
</evidence>
<dbReference type="RefSeq" id="XP_003394433.2">
    <property type="nucleotide sequence ID" value="XM_003394385.4"/>
</dbReference>
<keyword evidence="17 18" id="KW-0436">Ligase</keyword>
<evidence type="ECO:0000256" key="6">
    <source>
        <dbReference type="ARBA" id="ARBA00022840"/>
    </source>
</evidence>
<keyword evidence="12" id="KW-0599">Photoprotein</keyword>
<feature type="domain" description="AMP-dependent synthetase/ligase" evidence="14">
    <location>
        <begin position="32"/>
        <end position="396"/>
    </location>
</feature>
<comment type="catalytic activity">
    <reaction evidence="13">
        <text>firefly D-luciferin + ATP + O2 = firefly oxyluciferin + hnu + AMP + CO2 + diphosphate</text>
        <dbReference type="Rhea" id="RHEA:10732"/>
        <dbReference type="ChEBI" id="CHEBI:15379"/>
        <dbReference type="ChEBI" id="CHEBI:16526"/>
        <dbReference type="ChEBI" id="CHEBI:16792"/>
        <dbReference type="ChEBI" id="CHEBI:30212"/>
        <dbReference type="ChEBI" id="CHEBI:30616"/>
        <dbReference type="ChEBI" id="CHEBI:33019"/>
        <dbReference type="ChEBI" id="CHEBI:58038"/>
        <dbReference type="ChEBI" id="CHEBI:456215"/>
        <dbReference type="EC" id="1.13.12.7"/>
    </reaction>
</comment>
<evidence type="ECO:0000259" key="15">
    <source>
        <dbReference type="Pfam" id="PF13193"/>
    </source>
</evidence>
<dbReference type="Proteomes" id="UP000835206">
    <property type="component" value="Chromosome 17"/>
</dbReference>
<evidence type="ECO:0000313" key="16">
    <source>
        <dbReference type="Proteomes" id="UP000835206"/>
    </source>
</evidence>
<sequence length="536" mass="59697">MKIQDNILHGPSITEVPNISLGQHLFNCLHSYADQIVQVDIQTGKHYTCKDILEKSTILSVALRNYGINVEDRISVAAENHPHCMVSICSTLFIGATFAPLNPAYTEREFRHMLEIYQPRVLFVSRCTENILAKIASTVSWNMKLIELDDKPLDGNIITLDKVLEKYQSITNPYTFSPVQIDNNRERTAAILCSSGTTGFPKGVSLSHRNLLLFFQTVSLPDSMDIRRGDRILIFLPLFHGYAFGMMNVAISRGAAVYLIRNFKLETLLSSVEKYRITHTPLVPPVLVSLAKHPMVPNCDFSSVREMISGAAPLPLDVADEVKRRTKLKVIRNGYGMTELSIVSNMSDRTSNDNSIGPILPGFKCKVVDVETGDTLVAKQIGEVCLTGDQVMLGYFKNPKTTAETIDKENWLHTGDLGYFDEKGSLYITGRIKEIIKYKGFQVSPSEIEAVILSHPSVKDVAVVGKPDKLSGEIPMALVVRQPDKTISAKEIVDFANENLSPQKWLRGGVKFVEHIPKTPSGKIIRRELVNITAKL</sequence>
<evidence type="ECO:0000256" key="11">
    <source>
        <dbReference type="ARBA" id="ARBA00023223"/>
    </source>
</evidence>
<keyword evidence="16" id="KW-1185">Reference proteome</keyword>
<gene>
    <name evidence="17 18 19 20" type="primary">LOC100651120</name>
</gene>
<keyword evidence="7" id="KW-0460">Magnesium</keyword>